<dbReference type="Proteomes" id="UP000276834">
    <property type="component" value="Unassembled WGS sequence"/>
</dbReference>
<comment type="caution">
    <text evidence="2">The sequence shown here is derived from an EMBL/GenBank/DDBJ whole genome shotgun (WGS) entry which is preliminary data.</text>
</comment>
<name>A0A3L8SPL6_CHLGU</name>
<organism evidence="2 3">
    <name type="scientific">Chloebia gouldiae</name>
    <name type="common">Gouldian finch</name>
    <name type="synonym">Erythrura gouldiae</name>
    <dbReference type="NCBI Taxonomy" id="44316"/>
    <lineage>
        <taxon>Eukaryota</taxon>
        <taxon>Metazoa</taxon>
        <taxon>Chordata</taxon>
        <taxon>Craniata</taxon>
        <taxon>Vertebrata</taxon>
        <taxon>Euteleostomi</taxon>
        <taxon>Archelosauria</taxon>
        <taxon>Archosauria</taxon>
        <taxon>Dinosauria</taxon>
        <taxon>Saurischia</taxon>
        <taxon>Theropoda</taxon>
        <taxon>Coelurosauria</taxon>
        <taxon>Aves</taxon>
        <taxon>Neognathae</taxon>
        <taxon>Neoaves</taxon>
        <taxon>Telluraves</taxon>
        <taxon>Australaves</taxon>
        <taxon>Passeriformes</taxon>
        <taxon>Passeroidea</taxon>
        <taxon>Passeridae</taxon>
        <taxon>Chloebia</taxon>
    </lineage>
</organism>
<protein>
    <submittedName>
        <fullName evidence="2">Uncharacterized protein</fullName>
    </submittedName>
</protein>
<evidence type="ECO:0000313" key="2">
    <source>
        <dbReference type="EMBL" id="RLW05877.1"/>
    </source>
</evidence>
<accession>A0A3L8SPL6</accession>
<sequence>MKLALEMVHGKDCERRQKGTAALLEQRSNNPDGVQQAPHLQLRTVRVALAWGRELATTKAGRKTKTCFVLTNHFKVTVVVQPPAPRNSFLHLAVATRPGLGANIRTRTSLAPNEGAILSQPTPLPCRHPPREIKAGAGGGNGKMEKGGKGESCLHQPGRHLT</sequence>
<dbReference type="AlphaFoldDB" id="A0A3L8SPL6"/>
<proteinExistence type="predicted"/>
<feature type="region of interest" description="Disordered" evidence="1">
    <location>
        <begin position="115"/>
        <end position="162"/>
    </location>
</feature>
<gene>
    <name evidence="2" type="ORF">DV515_00004901</name>
</gene>
<keyword evidence="3" id="KW-1185">Reference proteome</keyword>
<evidence type="ECO:0000313" key="3">
    <source>
        <dbReference type="Proteomes" id="UP000276834"/>
    </source>
</evidence>
<evidence type="ECO:0000256" key="1">
    <source>
        <dbReference type="SAM" id="MobiDB-lite"/>
    </source>
</evidence>
<dbReference type="EMBL" id="QUSF01000010">
    <property type="protein sequence ID" value="RLW05877.1"/>
    <property type="molecule type" value="Genomic_DNA"/>
</dbReference>
<feature type="non-terminal residue" evidence="2">
    <location>
        <position position="162"/>
    </location>
</feature>
<reference evidence="2 3" key="1">
    <citation type="journal article" date="2018" name="Proc. R. Soc. B">
        <title>A non-coding region near Follistatin controls head colour polymorphism in the Gouldian finch.</title>
        <authorList>
            <person name="Toomey M.B."/>
            <person name="Marques C.I."/>
            <person name="Andrade P."/>
            <person name="Araujo P.M."/>
            <person name="Sabatino S."/>
            <person name="Gazda M.A."/>
            <person name="Afonso S."/>
            <person name="Lopes R.J."/>
            <person name="Corbo J.C."/>
            <person name="Carneiro M."/>
        </authorList>
    </citation>
    <scope>NUCLEOTIDE SEQUENCE [LARGE SCALE GENOMIC DNA]</scope>
    <source>
        <strain evidence="2">Red01</strain>
        <tissue evidence="2">Muscle</tissue>
    </source>
</reference>